<dbReference type="RefSeq" id="WP_262429118.1">
    <property type="nucleotide sequence ID" value="NZ_JACRTG010000016.1"/>
</dbReference>
<dbReference type="InterPro" id="IPR003010">
    <property type="entry name" value="C-N_Hydrolase"/>
</dbReference>
<dbReference type="InterPro" id="IPR050345">
    <property type="entry name" value="Aliph_Amidase/BUP"/>
</dbReference>
<proteinExistence type="predicted"/>
<protein>
    <submittedName>
        <fullName evidence="3">Carbon-nitrogen hydrolase</fullName>
    </submittedName>
</protein>
<accession>A0A926EWM3</accession>
<dbReference type="InterPro" id="IPR036526">
    <property type="entry name" value="C-N_Hydrolase_sf"/>
</dbReference>
<dbReference type="Proteomes" id="UP000601171">
    <property type="component" value="Unassembled WGS sequence"/>
</dbReference>
<dbReference type="Pfam" id="PF00795">
    <property type="entry name" value="CN_hydrolase"/>
    <property type="match status" value="1"/>
</dbReference>
<dbReference type="PANTHER" id="PTHR43674:SF2">
    <property type="entry name" value="BETA-UREIDOPROPIONASE"/>
    <property type="match status" value="1"/>
</dbReference>
<dbReference type="AlphaFoldDB" id="A0A926EWM3"/>
<name>A0A926EWM3_9FIRM</name>
<organism evidence="3 4">
    <name type="scientific">Paratissierella segnis</name>
    <dbReference type="NCBI Taxonomy" id="2763679"/>
    <lineage>
        <taxon>Bacteria</taxon>
        <taxon>Bacillati</taxon>
        <taxon>Bacillota</taxon>
        <taxon>Tissierellia</taxon>
        <taxon>Tissierellales</taxon>
        <taxon>Tissierellaceae</taxon>
        <taxon>Paratissierella</taxon>
    </lineage>
</organism>
<reference evidence="3" key="1">
    <citation type="submission" date="2020-08" db="EMBL/GenBank/DDBJ databases">
        <title>Genome public.</title>
        <authorList>
            <person name="Liu C."/>
            <person name="Sun Q."/>
        </authorList>
    </citation>
    <scope>NUCLEOTIDE SEQUENCE</scope>
    <source>
        <strain evidence="3">BX21</strain>
    </source>
</reference>
<dbReference type="PROSITE" id="PS50263">
    <property type="entry name" value="CN_HYDROLASE"/>
    <property type="match status" value="1"/>
</dbReference>
<dbReference type="EMBL" id="JACRTG010000016">
    <property type="protein sequence ID" value="MBC8587664.1"/>
    <property type="molecule type" value="Genomic_DNA"/>
</dbReference>
<keyword evidence="4" id="KW-1185">Reference proteome</keyword>
<dbReference type="PANTHER" id="PTHR43674">
    <property type="entry name" value="NITRILASE C965.09-RELATED"/>
    <property type="match status" value="1"/>
</dbReference>
<keyword evidence="1 3" id="KW-0378">Hydrolase</keyword>
<sequence length="273" mass="30989">MSRLVNIGIIQFESALGKVEENVSKAVKLIKEAADKGANIVCLPELFATGYNLDILKEKMVDLSIQYYDYTCENMSQAAKDNNLYVLASFGEIREVPGIVYNSTIVFDDIGNKVGSFAKSHLWALDRLYFREGSDYPVFDTKYGKIGIMICYDSGFPEAARSLCLGGAEIIFIPAAWRIQDVDMWDLNMSQRALENILFTVGVNRVGMEDDLHLFGKSKICNPRGKVECELPMDKEMVEVFSIDLDDVNKFRTEISYLRDRKPQIYHKLIENN</sequence>
<dbReference type="SUPFAM" id="SSF56317">
    <property type="entry name" value="Carbon-nitrogen hydrolase"/>
    <property type="match status" value="1"/>
</dbReference>
<dbReference type="GO" id="GO:0016811">
    <property type="term" value="F:hydrolase activity, acting on carbon-nitrogen (but not peptide) bonds, in linear amides"/>
    <property type="evidence" value="ECO:0007669"/>
    <property type="project" value="TreeGrafter"/>
</dbReference>
<feature type="domain" description="CN hydrolase" evidence="2">
    <location>
        <begin position="5"/>
        <end position="245"/>
    </location>
</feature>
<gene>
    <name evidence="3" type="ORF">H8707_05350</name>
</gene>
<evidence type="ECO:0000259" key="2">
    <source>
        <dbReference type="PROSITE" id="PS50263"/>
    </source>
</evidence>
<comment type="caution">
    <text evidence="3">The sequence shown here is derived from an EMBL/GenBank/DDBJ whole genome shotgun (WGS) entry which is preliminary data.</text>
</comment>
<evidence type="ECO:0000313" key="3">
    <source>
        <dbReference type="EMBL" id="MBC8587664.1"/>
    </source>
</evidence>
<evidence type="ECO:0000313" key="4">
    <source>
        <dbReference type="Proteomes" id="UP000601171"/>
    </source>
</evidence>
<evidence type="ECO:0000256" key="1">
    <source>
        <dbReference type="ARBA" id="ARBA00022801"/>
    </source>
</evidence>
<dbReference type="Gene3D" id="3.60.110.10">
    <property type="entry name" value="Carbon-nitrogen hydrolase"/>
    <property type="match status" value="1"/>
</dbReference>